<dbReference type="AlphaFoldDB" id="A0A6A5QH38"/>
<evidence type="ECO:0000313" key="3">
    <source>
        <dbReference type="Proteomes" id="UP000800096"/>
    </source>
</evidence>
<feature type="chain" id="PRO_5025375658" evidence="1">
    <location>
        <begin position="21"/>
        <end position="123"/>
    </location>
</feature>
<keyword evidence="3" id="KW-1185">Reference proteome</keyword>
<reference evidence="2" key="1">
    <citation type="journal article" date="2020" name="Stud. Mycol.">
        <title>101 Dothideomycetes genomes: a test case for predicting lifestyles and emergence of pathogens.</title>
        <authorList>
            <person name="Haridas S."/>
            <person name="Albert R."/>
            <person name="Binder M."/>
            <person name="Bloem J."/>
            <person name="Labutti K."/>
            <person name="Salamov A."/>
            <person name="Andreopoulos B."/>
            <person name="Baker S."/>
            <person name="Barry K."/>
            <person name="Bills G."/>
            <person name="Bluhm B."/>
            <person name="Cannon C."/>
            <person name="Castanera R."/>
            <person name="Culley D."/>
            <person name="Daum C."/>
            <person name="Ezra D."/>
            <person name="Gonzalez J."/>
            <person name="Henrissat B."/>
            <person name="Kuo A."/>
            <person name="Liang C."/>
            <person name="Lipzen A."/>
            <person name="Lutzoni F."/>
            <person name="Magnuson J."/>
            <person name="Mondo S."/>
            <person name="Nolan M."/>
            <person name="Ohm R."/>
            <person name="Pangilinan J."/>
            <person name="Park H.-J."/>
            <person name="Ramirez L."/>
            <person name="Alfaro M."/>
            <person name="Sun H."/>
            <person name="Tritt A."/>
            <person name="Yoshinaga Y."/>
            <person name="Zwiers L.-H."/>
            <person name="Turgeon B."/>
            <person name="Goodwin S."/>
            <person name="Spatafora J."/>
            <person name="Crous P."/>
            <person name="Grigoriev I."/>
        </authorList>
    </citation>
    <scope>NUCLEOTIDE SEQUENCE</scope>
    <source>
        <strain evidence="2">HMLAC05119</strain>
    </source>
</reference>
<evidence type="ECO:0000313" key="2">
    <source>
        <dbReference type="EMBL" id="KAF1914128.1"/>
    </source>
</evidence>
<proteinExistence type="predicted"/>
<sequence>MQFSAYALALFSALASTSLADTIYAAFLDSNGAQIGNVARTIGKENDCFSEPGAAQIVFTKFGFGSGDNIAGGPYCARAYYKPACTGDFKTQRWTRVYIKERWPYRLNDDIRDAASYKIVNCK</sequence>
<name>A0A6A5QH38_AMPQU</name>
<dbReference type="Proteomes" id="UP000800096">
    <property type="component" value="Unassembled WGS sequence"/>
</dbReference>
<dbReference type="EMBL" id="ML979137">
    <property type="protein sequence ID" value="KAF1914128.1"/>
    <property type="molecule type" value="Genomic_DNA"/>
</dbReference>
<gene>
    <name evidence="2" type="ORF">BDU57DRAFT_282585</name>
</gene>
<feature type="signal peptide" evidence="1">
    <location>
        <begin position="1"/>
        <end position="20"/>
    </location>
</feature>
<keyword evidence="1" id="KW-0732">Signal</keyword>
<protein>
    <submittedName>
        <fullName evidence="2">Uncharacterized protein</fullName>
    </submittedName>
</protein>
<evidence type="ECO:0000256" key="1">
    <source>
        <dbReference type="SAM" id="SignalP"/>
    </source>
</evidence>
<accession>A0A6A5QH38</accession>
<organism evidence="2 3">
    <name type="scientific">Ampelomyces quisqualis</name>
    <name type="common">Powdery mildew agent</name>
    <dbReference type="NCBI Taxonomy" id="50730"/>
    <lineage>
        <taxon>Eukaryota</taxon>
        <taxon>Fungi</taxon>
        <taxon>Dikarya</taxon>
        <taxon>Ascomycota</taxon>
        <taxon>Pezizomycotina</taxon>
        <taxon>Dothideomycetes</taxon>
        <taxon>Pleosporomycetidae</taxon>
        <taxon>Pleosporales</taxon>
        <taxon>Pleosporineae</taxon>
        <taxon>Phaeosphaeriaceae</taxon>
        <taxon>Ampelomyces</taxon>
    </lineage>
</organism>